<feature type="transmembrane region" description="Helical" evidence="10">
    <location>
        <begin position="302"/>
        <end position="323"/>
    </location>
</feature>
<dbReference type="InterPro" id="IPR004117">
    <property type="entry name" value="7tm6_olfct_rcpt"/>
</dbReference>
<keyword evidence="3 10" id="KW-0716">Sensory transduction</keyword>
<evidence type="ECO:0000256" key="9">
    <source>
        <dbReference type="ARBA" id="ARBA00023224"/>
    </source>
</evidence>
<keyword evidence="7 10" id="KW-0472">Membrane</keyword>
<comment type="caution">
    <text evidence="10">Lacks conserved residue(s) required for the propagation of feature annotation.</text>
</comment>
<accession>A0A3L8DJF7</accession>
<proteinExistence type="inferred from homology"/>
<dbReference type="GO" id="GO:0005549">
    <property type="term" value="F:odorant binding"/>
    <property type="evidence" value="ECO:0007669"/>
    <property type="project" value="InterPro"/>
</dbReference>
<feature type="transmembrane region" description="Helical" evidence="10">
    <location>
        <begin position="46"/>
        <end position="69"/>
    </location>
</feature>
<sequence>MDVSKHSRYKDFVWAIQLNRFGLELIGLWPGNDEVAEVKLASDLRVGIIFVIVTLISGIPLVCSLVRVWGDMILMIDNLQITLPLLIVSLKLVVMRRKRMALLSLVKMMAEDWMELKTAKEKDVMIGRAHLARAIVISGYVLMVLAFIVVIVLPYYGFSLTRHLTNLTDPGKPLPLQTYYFYDINRSPQFELTFLIQAITIFLAAVVYTSVDAFLGLTILHLCGQLENFKGRIAVLSSCQNFIRVLSNNVMNHLRLIRFASIIEDTFTLMMLGLVFYFGIVFCLHGFLLFTYVMQVITGDFSFAQLCFPIIGITILFTHTFLYCGAGEIVTNQCEGIYRAMCDLEWYKLESRKAKSLIPLMIRAKQPFRITAGKIFPLTMTTFCSLLKTSAGYISFLLAQRE</sequence>
<evidence type="ECO:0000256" key="7">
    <source>
        <dbReference type="ARBA" id="ARBA00023136"/>
    </source>
</evidence>
<dbReference type="PANTHER" id="PTHR21137:SF35">
    <property type="entry name" value="ODORANT RECEPTOR 19A-RELATED"/>
    <property type="match status" value="1"/>
</dbReference>
<dbReference type="GO" id="GO:0005886">
    <property type="term" value="C:plasma membrane"/>
    <property type="evidence" value="ECO:0007669"/>
    <property type="project" value="UniProtKB-SubCell"/>
</dbReference>
<dbReference type="PANTHER" id="PTHR21137">
    <property type="entry name" value="ODORANT RECEPTOR"/>
    <property type="match status" value="1"/>
</dbReference>
<evidence type="ECO:0000256" key="1">
    <source>
        <dbReference type="ARBA" id="ARBA00004651"/>
    </source>
</evidence>
<reference evidence="11 12" key="1">
    <citation type="journal article" date="2018" name="Genome Res.">
        <title>The genomic architecture and molecular evolution of ant odorant receptors.</title>
        <authorList>
            <person name="McKenzie S.K."/>
            <person name="Kronauer D.J.C."/>
        </authorList>
    </citation>
    <scope>NUCLEOTIDE SEQUENCE [LARGE SCALE GENOMIC DNA]</scope>
    <source>
        <strain evidence="11">Clonal line C1</strain>
    </source>
</reference>
<dbReference type="Pfam" id="PF02949">
    <property type="entry name" value="7tm_6"/>
    <property type="match status" value="1"/>
</dbReference>
<dbReference type="AlphaFoldDB" id="A0A3L8DJF7"/>
<keyword evidence="9 10" id="KW-0807">Transducer</keyword>
<evidence type="ECO:0000256" key="6">
    <source>
        <dbReference type="ARBA" id="ARBA00022989"/>
    </source>
</evidence>
<evidence type="ECO:0000256" key="10">
    <source>
        <dbReference type="RuleBase" id="RU351113"/>
    </source>
</evidence>
<dbReference type="EMBL" id="QOIP01000007">
    <property type="protein sequence ID" value="RLU20564.1"/>
    <property type="molecule type" value="Genomic_DNA"/>
</dbReference>
<dbReference type="Proteomes" id="UP000279307">
    <property type="component" value="Chromosome 7"/>
</dbReference>
<organism evidence="11 12">
    <name type="scientific">Ooceraea biroi</name>
    <name type="common">Clonal raider ant</name>
    <name type="synonym">Cerapachys biroi</name>
    <dbReference type="NCBI Taxonomy" id="2015173"/>
    <lineage>
        <taxon>Eukaryota</taxon>
        <taxon>Metazoa</taxon>
        <taxon>Ecdysozoa</taxon>
        <taxon>Arthropoda</taxon>
        <taxon>Hexapoda</taxon>
        <taxon>Insecta</taxon>
        <taxon>Pterygota</taxon>
        <taxon>Neoptera</taxon>
        <taxon>Endopterygota</taxon>
        <taxon>Hymenoptera</taxon>
        <taxon>Apocrita</taxon>
        <taxon>Aculeata</taxon>
        <taxon>Formicoidea</taxon>
        <taxon>Formicidae</taxon>
        <taxon>Dorylinae</taxon>
        <taxon>Ooceraea</taxon>
    </lineage>
</organism>
<feature type="transmembrane region" description="Helical" evidence="10">
    <location>
        <begin position="194"/>
        <end position="223"/>
    </location>
</feature>
<evidence type="ECO:0000313" key="12">
    <source>
        <dbReference type="Proteomes" id="UP000279307"/>
    </source>
</evidence>
<comment type="similarity">
    <text evidence="10">Belongs to the insect chemoreceptor superfamily. Heteromeric odorant receptor channel (TC 1.A.69) family.</text>
</comment>
<evidence type="ECO:0000256" key="4">
    <source>
        <dbReference type="ARBA" id="ARBA00022692"/>
    </source>
</evidence>
<keyword evidence="4 10" id="KW-0812">Transmembrane</keyword>
<comment type="caution">
    <text evidence="11">The sequence shown here is derived from an EMBL/GenBank/DDBJ whole genome shotgun (WGS) entry which is preliminary data.</text>
</comment>
<evidence type="ECO:0000256" key="8">
    <source>
        <dbReference type="ARBA" id="ARBA00023170"/>
    </source>
</evidence>
<comment type="subcellular location">
    <subcellularLocation>
        <location evidence="1 10">Cell membrane</location>
        <topology evidence="1 10">Multi-pass membrane protein</topology>
    </subcellularLocation>
</comment>
<gene>
    <name evidence="11" type="ORF">DMN91_007175</name>
</gene>
<keyword evidence="2" id="KW-1003">Cell membrane</keyword>
<name>A0A3L8DJF7_OOCBI</name>
<keyword evidence="8 10" id="KW-0675">Receptor</keyword>
<evidence type="ECO:0000256" key="2">
    <source>
        <dbReference type="ARBA" id="ARBA00022475"/>
    </source>
</evidence>
<dbReference type="OrthoDB" id="7634903at2759"/>
<keyword evidence="5 10" id="KW-0552">Olfaction</keyword>
<protein>
    <recommendedName>
        <fullName evidence="10">Odorant receptor</fullName>
    </recommendedName>
</protein>
<evidence type="ECO:0000313" key="11">
    <source>
        <dbReference type="EMBL" id="RLU20564.1"/>
    </source>
</evidence>
<feature type="transmembrane region" description="Helical" evidence="10">
    <location>
        <begin position="75"/>
        <end position="94"/>
    </location>
</feature>
<dbReference type="GO" id="GO:0004984">
    <property type="term" value="F:olfactory receptor activity"/>
    <property type="evidence" value="ECO:0007669"/>
    <property type="project" value="InterPro"/>
</dbReference>
<evidence type="ECO:0000256" key="5">
    <source>
        <dbReference type="ARBA" id="ARBA00022725"/>
    </source>
</evidence>
<keyword evidence="6 10" id="KW-1133">Transmembrane helix</keyword>
<feature type="transmembrane region" description="Helical" evidence="10">
    <location>
        <begin position="131"/>
        <end position="156"/>
    </location>
</feature>
<evidence type="ECO:0000256" key="3">
    <source>
        <dbReference type="ARBA" id="ARBA00022606"/>
    </source>
</evidence>
<dbReference type="GO" id="GO:0007165">
    <property type="term" value="P:signal transduction"/>
    <property type="evidence" value="ECO:0007669"/>
    <property type="project" value="UniProtKB-KW"/>
</dbReference>
<feature type="transmembrane region" description="Helical" evidence="10">
    <location>
        <begin position="267"/>
        <end position="290"/>
    </location>
</feature>